<comment type="caution">
    <text evidence="1">The sequence shown here is derived from an EMBL/GenBank/DDBJ whole genome shotgun (WGS) entry which is preliminary data.</text>
</comment>
<evidence type="ECO:0000313" key="2">
    <source>
        <dbReference type="Proteomes" id="UP001233999"/>
    </source>
</evidence>
<reference evidence="1" key="1">
    <citation type="journal article" date="2023" name="IScience">
        <title>Live-bearing cockroach genome reveals convergent evolutionary mechanisms linked to viviparity in insects and beyond.</title>
        <authorList>
            <person name="Fouks B."/>
            <person name="Harrison M.C."/>
            <person name="Mikhailova A.A."/>
            <person name="Marchal E."/>
            <person name="English S."/>
            <person name="Carruthers M."/>
            <person name="Jennings E.C."/>
            <person name="Chiamaka E.L."/>
            <person name="Frigard R.A."/>
            <person name="Pippel M."/>
            <person name="Attardo G.M."/>
            <person name="Benoit J.B."/>
            <person name="Bornberg-Bauer E."/>
            <person name="Tobe S.S."/>
        </authorList>
    </citation>
    <scope>NUCLEOTIDE SEQUENCE</scope>
    <source>
        <strain evidence="1">Stay&amp;Tobe</strain>
    </source>
</reference>
<proteinExistence type="predicted"/>
<keyword evidence="2" id="KW-1185">Reference proteome</keyword>
<gene>
    <name evidence="1" type="ORF">L9F63_018477</name>
</gene>
<accession>A0AAD7ZXR2</accession>
<dbReference type="InterPro" id="IPR011993">
    <property type="entry name" value="PH-like_dom_sf"/>
</dbReference>
<dbReference type="EMBL" id="JASPKZ010005708">
    <property type="protein sequence ID" value="KAJ9588152.1"/>
    <property type="molecule type" value="Genomic_DNA"/>
</dbReference>
<protein>
    <recommendedName>
        <fullName evidence="3">PH domain-containing protein</fullName>
    </recommendedName>
</protein>
<dbReference type="Proteomes" id="UP001233999">
    <property type="component" value="Unassembled WGS sequence"/>
</dbReference>
<sequence>YGKADSVIQSLSLSLLLTRLWHFTNPFETAHRWQRRWFVLYDDGELSYSVDEH</sequence>
<organism evidence="1 2">
    <name type="scientific">Diploptera punctata</name>
    <name type="common">Pacific beetle cockroach</name>
    <dbReference type="NCBI Taxonomy" id="6984"/>
    <lineage>
        <taxon>Eukaryota</taxon>
        <taxon>Metazoa</taxon>
        <taxon>Ecdysozoa</taxon>
        <taxon>Arthropoda</taxon>
        <taxon>Hexapoda</taxon>
        <taxon>Insecta</taxon>
        <taxon>Pterygota</taxon>
        <taxon>Neoptera</taxon>
        <taxon>Polyneoptera</taxon>
        <taxon>Dictyoptera</taxon>
        <taxon>Blattodea</taxon>
        <taxon>Blaberoidea</taxon>
        <taxon>Blaberidae</taxon>
        <taxon>Diplopterinae</taxon>
        <taxon>Diploptera</taxon>
    </lineage>
</organism>
<dbReference type="AlphaFoldDB" id="A0AAD7ZXR2"/>
<reference evidence="1" key="2">
    <citation type="submission" date="2023-05" db="EMBL/GenBank/DDBJ databases">
        <authorList>
            <person name="Fouks B."/>
        </authorList>
    </citation>
    <scope>NUCLEOTIDE SEQUENCE</scope>
    <source>
        <strain evidence="1">Stay&amp;Tobe</strain>
        <tissue evidence="1">Testes</tissue>
    </source>
</reference>
<evidence type="ECO:0008006" key="3">
    <source>
        <dbReference type="Google" id="ProtNLM"/>
    </source>
</evidence>
<dbReference type="SUPFAM" id="SSF50729">
    <property type="entry name" value="PH domain-like"/>
    <property type="match status" value="1"/>
</dbReference>
<feature type="non-terminal residue" evidence="1">
    <location>
        <position position="1"/>
    </location>
</feature>
<evidence type="ECO:0000313" key="1">
    <source>
        <dbReference type="EMBL" id="KAJ9588152.1"/>
    </source>
</evidence>
<name>A0AAD7ZXR2_DIPPU</name>
<feature type="non-terminal residue" evidence="1">
    <location>
        <position position="53"/>
    </location>
</feature>
<dbReference type="Gene3D" id="2.30.29.30">
    <property type="entry name" value="Pleckstrin-homology domain (PH domain)/Phosphotyrosine-binding domain (PTB)"/>
    <property type="match status" value="1"/>
</dbReference>